<comment type="caution">
    <text evidence="3">The sequence shown here is derived from an EMBL/GenBank/DDBJ whole genome shotgun (WGS) entry which is preliminary data.</text>
</comment>
<dbReference type="PANTHER" id="PTHR36303:SF1">
    <property type="entry name" value="2',3'-CYCLIC-NUCLEOTIDE 2'-PHOSPHODIESTERASE"/>
    <property type="match status" value="1"/>
</dbReference>
<gene>
    <name evidence="3" type="ORF">F8A88_09845</name>
</gene>
<dbReference type="NCBIfam" id="TIGR00282">
    <property type="entry name" value="TIGR00282 family metallophosphoesterase"/>
    <property type="match status" value="1"/>
</dbReference>
<evidence type="ECO:0000313" key="3">
    <source>
        <dbReference type="EMBL" id="KAB1441877.1"/>
    </source>
</evidence>
<keyword evidence="4" id="KW-1185">Reference proteome</keyword>
<reference evidence="3 4" key="1">
    <citation type="journal article" date="2017" name="Int. J. Syst. Evol. Microbiol.">
        <title>Desulfovibrio senegalensis sp. nov., a mesophilic sulfate reducer isolated from marine sediment.</title>
        <authorList>
            <person name="Thioye A."/>
            <person name="Gam Z.B.A."/>
            <person name="Mbengue M."/>
            <person name="Cayol J.L."/>
            <person name="Joseph-Bartoli M."/>
            <person name="Toure-Kane C."/>
            <person name="Labat M."/>
        </authorList>
    </citation>
    <scope>NUCLEOTIDE SEQUENCE [LARGE SCALE GENOMIC DNA]</scope>
    <source>
        <strain evidence="3 4">DSM 101509</strain>
    </source>
</reference>
<dbReference type="Pfam" id="PF13277">
    <property type="entry name" value="YmdB"/>
    <property type="match status" value="1"/>
</dbReference>
<protein>
    <submittedName>
        <fullName evidence="3">TIGR00282 family metallophosphoesterase</fullName>
    </submittedName>
</protein>
<feature type="active site" description="Proton donor" evidence="1">
    <location>
        <position position="68"/>
    </location>
</feature>
<name>A0A6N6N2S5_9BACT</name>
<evidence type="ECO:0000313" key="4">
    <source>
        <dbReference type="Proteomes" id="UP000438699"/>
    </source>
</evidence>
<accession>A0A6N6N2S5</accession>
<feature type="binding site" evidence="2">
    <location>
        <position position="177"/>
    </location>
    <ligand>
        <name>Fe cation</name>
        <dbReference type="ChEBI" id="CHEBI:24875"/>
        <label>1</label>
    </ligand>
</feature>
<proteinExistence type="predicted"/>
<dbReference type="Proteomes" id="UP000438699">
    <property type="component" value="Unassembled WGS sequence"/>
</dbReference>
<dbReference type="PIRSF" id="PIRSF004789">
    <property type="entry name" value="DR1281"/>
    <property type="match status" value="1"/>
</dbReference>
<dbReference type="AlphaFoldDB" id="A0A6N6N2S5"/>
<feature type="binding site" evidence="2">
    <location>
        <position position="67"/>
    </location>
    <ligand>
        <name>Fe cation</name>
        <dbReference type="ChEBI" id="CHEBI:24875"/>
        <label>2</label>
    </ligand>
</feature>
<feature type="binding site" evidence="2">
    <location>
        <position position="40"/>
    </location>
    <ligand>
        <name>Fe cation</name>
        <dbReference type="ChEBI" id="CHEBI:24875"/>
        <label>1</label>
    </ligand>
</feature>
<evidence type="ECO:0000256" key="2">
    <source>
        <dbReference type="PIRSR" id="PIRSR004789-51"/>
    </source>
</evidence>
<sequence>MRILFLGDIMGRTGRTAVKRHLAQVREEENIDLVLANGENASGGLGLSAKSSRELFGAGVDAMTSGNHIWKFRDIIPVLEGGNLLRPANYPHGSPGRGWAVFEFQGLAPLAVINLQGRTFMEPIDCPFAALERILEEIPDHVRLRVVDFHAEATSEKLALAWMADGRVSAMLGTHTHVPTGDARIFPQGMAYMTDLGMCGPRDSCLGMAPGPIIRRFVTGLPQKYRIASGPGVLQGAIFDLDESSGTASSITAWSMHTG</sequence>
<feature type="binding site" evidence="2">
    <location>
        <position position="150"/>
    </location>
    <ligand>
        <name>Fe cation</name>
        <dbReference type="ChEBI" id="CHEBI:24875"/>
        <label>2</label>
    </ligand>
</feature>
<feature type="binding site" evidence="2">
    <location>
        <position position="39"/>
    </location>
    <ligand>
        <name>Fe cation</name>
        <dbReference type="ChEBI" id="CHEBI:24875"/>
        <label>1</label>
    </ligand>
</feature>
<feature type="binding site" evidence="2">
    <location>
        <position position="39"/>
    </location>
    <ligand>
        <name>Fe cation</name>
        <dbReference type="ChEBI" id="CHEBI:24875"/>
        <label>2</label>
    </ligand>
</feature>
<dbReference type="InterPro" id="IPR005235">
    <property type="entry name" value="YmdB-like"/>
</dbReference>
<organism evidence="3 4">
    <name type="scientific">Pseudodesulfovibrio senegalensis</name>
    <dbReference type="NCBI Taxonomy" id="1721087"/>
    <lineage>
        <taxon>Bacteria</taxon>
        <taxon>Pseudomonadati</taxon>
        <taxon>Thermodesulfobacteriota</taxon>
        <taxon>Desulfovibrionia</taxon>
        <taxon>Desulfovibrionales</taxon>
        <taxon>Desulfovibrionaceae</taxon>
    </lineage>
</organism>
<dbReference type="CDD" id="cd07382">
    <property type="entry name" value="MPP_DR1281"/>
    <property type="match status" value="1"/>
</dbReference>
<dbReference type="Gene3D" id="3.60.21.10">
    <property type="match status" value="1"/>
</dbReference>
<dbReference type="GO" id="GO:0046872">
    <property type="term" value="F:metal ion binding"/>
    <property type="evidence" value="ECO:0007669"/>
    <property type="project" value="UniProtKB-KW"/>
</dbReference>
<keyword evidence="2" id="KW-0479">Metal-binding</keyword>
<dbReference type="RefSeq" id="WP_151150969.1">
    <property type="nucleotide sequence ID" value="NZ_WAIE01000003.1"/>
</dbReference>
<feature type="binding site" evidence="2">
    <location>
        <position position="175"/>
    </location>
    <ligand>
        <name>Fe cation</name>
        <dbReference type="ChEBI" id="CHEBI:24875"/>
        <label>2</label>
    </ligand>
</feature>
<dbReference type="SUPFAM" id="SSF56300">
    <property type="entry name" value="Metallo-dependent phosphatases"/>
    <property type="match status" value="1"/>
</dbReference>
<feature type="binding site" evidence="2">
    <location>
        <position position="8"/>
    </location>
    <ligand>
        <name>Fe cation</name>
        <dbReference type="ChEBI" id="CHEBI:24875"/>
        <label>1</label>
    </ligand>
</feature>
<evidence type="ECO:0000256" key="1">
    <source>
        <dbReference type="PIRSR" id="PIRSR004789-50"/>
    </source>
</evidence>
<dbReference type="EMBL" id="WAIE01000003">
    <property type="protein sequence ID" value="KAB1441877.1"/>
    <property type="molecule type" value="Genomic_DNA"/>
</dbReference>
<dbReference type="PANTHER" id="PTHR36303">
    <property type="entry name" value="2',3'-CYCLIC-NUCLEOTIDE 2'-PHOSPHODIESTERASE"/>
    <property type="match status" value="1"/>
</dbReference>
<dbReference type="GO" id="GO:0004113">
    <property type="term" value="F:2',3'-cyclic-nucleotide 3'-phosphodiesterase activity"/>
    <property type="evidence" value="ECO:0007669"/>
    <property type="project" value="TreeGrafter"/>
</dbReference>
<dbReference type="OrthoDB" id="9801109at2"/>
<dbReference type="InterPro" id="IPR029052">
    <property type="entry name" value="Metallo-depent_PP-like"/>
</dbReference>